<dbReference type="Pfam" id="PF02785">
    <property type="entry name" value="Biotin_carb_C"/>
    <property type="match status" value="1"/>
</dbReference>
<evidence type="ECO:0000256" key="8">
    <source>
        <dbReference type="ARBA" id="ARBA00026116"/>
    </source>
</evidence>
<evidence type="ECO:0000259" key="13">
    <source>
        <dbReference type="PROSITE" id="PS50975"/>
    </source>
</evidence>
<evidence type="ECO:0000256" key="6">
    <source>
        <dbReference type="ARBA" id="ARBA00023267"/>
    </source>
</evidence>
<evidence type="ECO:0000259" key="14">
    <source>
        <dbReference type="PROSITE" id="PS50979"/>
    </source>
</evidence>
<evidence type="ECO:0000256" key="2">
    <source>
        <dbReference type="ARBA" id="ARBA00006102"/>
    </source>
</evidence>
<keyword evidence="6" id="KW-0092">Biotin</keyword>
<evidence type="ECO:0000256" key="12">
    <source>
        <dbReference type="PROSITE-ProRule" id="PRU00409"/>
    </source>
</evidence>
<dbReference type="InterPro" id="IPR011763">
    <property type="entry name" value="COA_CT_C"/>
</dbReference>
<dbReference type="OrthoDB" id="196847at2759"/>
<dbReference type="GO" id="GO:0004485">
    <property type="term" value="F:methylcrotonoyl-CoA carboxylase activity"/>
    <property type="evidence" value="ECO:0007669"/>
    <property type="project" value="UniProtKB-EC"/>
</dbReference>
<evidence type="ECO:0000313" key="17">
    <source>
        <dbReference type="EMBL" id="TVY58262.1"/>
    </source>
</evidence>
<comment type="cofactor">
    <cofactor evidence="1">
        <name>biotin</name>
        <dbReference type="ChEBI" id="CHEBI:57586"/>
    </cofactor>
</comment>
<name>A0A7D8Z404_9HELO</name>
<dbReference type="SUPFAM" id="SSF52096">
    <property type="entry name" value="ClpP/crotonase"/>
    <property type="match status" value="2"/>
</dbReference>
<dbReference type="GO" id="GO:0046872">
    <property type="term" value="F:metal ion binding"/>
    <property type="evidence" value="ECO:0007669"/>
    <property type="project" value="InterPro"/>
</dbReference>
<dbReference type="PROSITE" id="PS50975">
    <property type="entry name" value="ATP_GRASP"/>
    <property type="match status" value="1"/>
</dbReference>
<keyword evidence="18" id="KW-1185">Reference proteome</keyword>
<dbReference type="PANTHER" id="PTHR22855:SF13">
    <property type="entry name" value="METHYLCROTONOYL-COA CARBOXYLASE BETA CHAIN, MITOCHONDRIAL"/>
    <property type="match status" value="1"/>
</dbReference>
<dbReference type="PROSITE" id="PS50980">
    <property type="entry name" value="COA_CT_NTER"/>
    <property type="match status" value="1"/>
</dbReference>
<evidence type="ECO:0000256" key="7">
    <source>
        <dbReference type="ARBA" id="ARBA00025711"/>
    </source>
</evidence>
<dbReference type="Pfam" id="PF01039">
    <property type="entry name" value="Carboxyl_trans"/>
    <property type="match status" value="1"/>
</dbReference>
<dbReference type="EMBL" id="QGMG01000049">
    <property type="protein sequence ID" value="TVY58262.1"/>
    <property type="molecule type" value="Genomic_DNA"/>
</dbReference>
<dbReference type="Gene3D" id="3.30.470.20">
    <property type="entry name" value="ATP-grasp fold, B domain"/>
    <property type="match status" value="1"/>
</dbReference>
<evidence type="ECO:0000256" key="3">
    <source>
        <dbReference type="ARBA" id="ARBA00022598"/>
    </source>
</evidence>
<evidence type="ECO:0000256" key="1">
    <source>
        <dbReference type="ARBA" id="ARBA00001953"/>
    </source>
</evidence>
<dbReference type="SMART" id="SM00878">
    <property type="entry name" value="Biotin_carb_C"/>
    <property type="match status" value="1"/>
</dbReference>
<keyword evidence="5 12" id="KW-0067">ATP-binding</keyword>
<evidence type="ECO:0000256" key="4">
    <source>
        <dbReference type="ARBA" id="ARBA00022741"/>
    </source>
</evidence>
<evidence type="ECO:0000259" key="15">
    <source>
        <dbReference type="PROSITE" id="PS50980"/>
    </source>
</evidence>
<dbReference type="Proteomes" id="UP000481288">
    <property type="component" value="Unassembled WGS sequence"/>
</dbReference>
<dbReference type="SUPFAM" id="SSF51246">
    <property type="entry name" value="Rudiment single hybrid motif"/>
    <property type="match status" value="1"/>
</dbReference>
<dbReference type="SUPFAM" id="SSF52440">
    <property type="entry name" value="PreATP-grasp domain"/>
    <property type="match status" value="1"/>
</dbReference>
<dbReference type="FunFam" id="3.90.226.10:FF:000004">
    <property type="entry name" value="Methylcrotonoyl-CoA carboxylase beta chain"/>
    <property type="match status" value="1"/>
</dbReference>
<comment type="similarity">
    <text evidence="2">Belongs to the AccD/PCCB family.</text>
</comment>
<comment type="pathway">
    <text evidence="7">Amino-acid degradation; L-leucine degradation; (S)-3-hydroxy-3-methylglutaryl-CoA from 3-isovaleryl-CoA: step 2/3.</text>
</comment>
<dbReference type="GO" id="GO:0005739">
    <property type="term" value="C:mitochondrion"/>
    <property type="evidence" value="ECO:0007669"/>
    <property type="project" value="TreeGrafter"/>
</dbReference>
<proteinExistence type="inferred from homology"/>
<dbReference type="SUPFAM" id="SSF56059">
    <property type="entry name" value="Glutathione synthetase ATP-binding domain-like"/>
    <property type="match status" value="1"/>
</dbReference>
<dbReference type="EC" id="6.4.1.4" evidence="8"/>
<dbReference type="FunFam" id="3.90.226.10:FF:000007">
    <property type="entry name" value="Methylcrotonoyl-CoA carboxylase subunit beta"/>
    <property type="match status" value="1"/>
</dbReference>
<dbReference type="InterPro" id="IPR029045">
    <property type="entry name" value="ClpP/crotonase-like_dom_sf"/>
</dbReference>
<dbReference type="InterPro" id="IPR005482">
    <property type="entry name" value="Biotin_COase_C"/>
</dbReference>
<organism evidence="17 18">
    <name type="scientific">Lachnellula cervina</name>
    <dbReference type="NCBI Taxonomy" id="1316786"/>
    <lineage>
        <taxon>Eukaryota</taxon>
        <taxon>Fungi</taxon>
        <taxon>Dikarya</taxon>
        <taxon>Ascomycota</taxon>
        <taxon>Pezizomycotina</taxon>
        <taxon>Leotiomycetes</taxon>
        <taxon>Helotiales</taxon>
        <taxon>Lachnaceae</taxon>
        <taxon>Lachnellula</taxon>
    </lineage>
</organism>
<comment type="caution">
    <text evidence="17">The sequence shown here is derived from an EMBL/GenBank/DDBJ whole genome shotgun (WGS) entry which is preliminary data.</text>
</comment>
<gene>
    <name evidence="17" type="ORF">LCER1_G001889</name>
</gene>
<accession>A0A7D8Z404</accession>
<feature type="domain" description="CoA carboxyltransferase C-terminal" evidence="16">
    <location>
        <begin position="332"/>
        <end position="554"/>
    </location>
</feature>
<dbReference type="Pfam" id="PF02786">
    <property type="entry name" value="CPSase_L_D2"/>
    <property type="match status" value="1"/>
</dbReference>
<dbReference type="InterPro" id="IPR011764">
    <property type="entry name" value="Biotin_carboxylation_dom"/>
</dbReference>
<dbReference type="InterPro" id="IPR011761">
    <property type="entry name" value="ATP-grasp"/>
</dbReference>
<dbReference type="AlphaFoldDB" id="A0A7D8Z404"/>
<dbReference type="UniPathway" id="UPA00363">
    <property type="reaction ID" value="UER00861"/>
</dbReference>
<dbReference type="Pfam" id="PF00289">
    <property type="entry name" value="Biotin_carb_N"/>
    <property type="match status" value="1"/>
</dbReference>
<dbReference type="InterPro" id="IPR011762">
    <property type="entry name" value="COA_CT_N"/>
</dbReference>
<reference evidence="17 18" key="1">
    <citation type="submission" date="2018-05" db="EMBL/GenBank/DDBJ databases">
        <title>Whole genome sequencing for identification of molecular markers to develop diagnostic detection tools for the regulated plant pathogen Lachnellula willkommii.</title>
        <authorList>
            <person name="Giroux E."/>
            <person name="Bilodeau G."/>
        </authorList>
    </citation>
    <scope>NUCLEOTIDE SEQUENCE [LARGE SCALE GENOMIC DNA]</scope>
    <source>
        <strain evidence="17 18">CBS 625.97</strain>
    </source>
</reference>
<dbReference type="InterPro" id="IPR016185">
    <property type="entry name" value="PreATP-grasp_dom_sf"/>
</dbReference>
<sequence>MSTFQASRGFLRLSRSTSKLQPPLNLHLRIASRNVATHTLPSQANAISVLPTIIDPSSEEYKENARQMGTVISRLEELTKKIQLGGSQKAREKHIARNKMLPRDRVAALVDPGTSFLELSALAGHEMYPEAEVPAGGIITGVGVIEGVTCVVVANDSTVKGGTYFPITVKKHLRAQAIAQENNLPCVYLVDSGGANLPNQADVFPDREHFGRIFYNQARMSSMGIPQISVVMGPCTAGGAYVPAMSDESIIVDGQGHIFLAGPPLVKAATGEVVSAEDLGGGKMHTSVSGVTDYLAVDDAHAIVLARRSISNLNWPKKQFPPPTAYEEPLYDPEELVGIASTNLRKPLPIHEIIARIVDGSVFSEFKRDYGSSLVTGFAHIYGHKVGIIANNGILFSTSSLKGAHFIELCCQRQIPLIFLQNISGFMVGTDAEREGIAKNGAKLVTAVACANVPKFTVVVGASNGAGNYGMCGRAYSPRFLWMWPNAKIGVMGSEQLTAVMEAVGKAADPELKERIDRESEAVFSSARLWDDGIIPPSHTRRVLGLSLIASLGGKNEPPSSTELRAISMLPASRTRAFARAITAVQARHLSTNPSTTPIASVLIANRGEIALRVGRTASELGVRCTTIYTDPDSNSQHALSSPFAVNLGAPNAYLDGERIIKVAKEQGCEALHPGYGFLSENSAFAKRCVEEGLVFIGPPWKAIEAMGNKSRSKEIMIAAGVPCIPGYHGKNQDPEYLLEESRKIGFPVMVKAVKGGGGKGMRIAFTEDEFLSKLESAKSEGRNSFGDDEMLVEKYISTPRHIEVQVFADKYGNAVALGERDCSLQRRHQKVLEEAPAPNLAEDIRQDLWEKARAAALAVKYEGAGTVEFIFDNDTNEFFFMEMNTRLQVEHPVTEEITGEDLVSWQFKVAAGEPLPLDQATITQRISERGWAIEARIYAENPSQNFMPDSGKLIHLRTPRTSDSVRIDAGFIQGDTVSSAYDGMIAKLIVSGPTREVALRKLHAALQDYEVVGLNTNIEFLKKICKSPAFIRGEVETGYIQKYNDELFAPEAVKPETFAQAALGILAKESLEKGADFPTGPHGLAIGFSARNERQFLFVESSDSESKLFSVTINQSGQKLYNVQVKGPGIDESYENVVCEGGAPSISTFYPHTRIESTIITDGDKFTIFQQGKQTQLRLTTPSWYEKALGLKDVTNSVLAPMPCKVLRNEVKEGDEVEKDQALVVWVTLDPKALLSG</sequence>
<evidence type="ECO:0000256" key="9">
    <source>
        <dbReference type="ARBA" id="ARBA00031237"/>
    </source>
</evidence>
<dbReference type="GO" id="GO:1905202">
    <property type="term" value="C:methylcrotonoyl-CoA carboxylase complex"/>
    <property type="evidence" value="ECO:0007669"/>
    <property type="project" value="TreeGrafter"/>
</dbReference>
<dbReference type="PROSITE" id="PS00867">
    <property type="entry name" value="CPSASE_2"/>
    <property type="match status" value="1"/>
</dbReference>
<evidence type="ECO:0000259" key="16">
    <source>
        <dbReference type="PROSITE" id="PS50989"/>
    </source>
</evidence>
<evidence type="ECO:0000256" key="10">
    <source>
        <dbReference type="ARBA" id="ARBA00031404"/>
    </source>
</evidence>
<dbReference type="InterPro" id="IPR011054">
    <property type="entry name" value="Rudment_hybrid_motif"/>
</dbReference>
<feature type="domain" description="ATP-grasp" evidence="13">
    <location>
        <begin position="714"/>
        <end position="912"/>
    </location>
</feature>
<comment type="catalytic activity">
    <reaction evidence="11">
        <text>3-methylbut-2-enoyl-CoA + hydrogencarbonate + ATP = 3-methyl-(2E)-glutaconyl-CoA + ADP + phosphate + H(+)</text>
        <dbReference type="Rhea" id="RHEA:13589"/>
        <dbReference type="ChEBI" id="CHEBI:15378"/>
        <dbReference type="ChEBI" id="CHEBI:17544"/>
        <dbReference type="ChEBI" id="CHEBI:30616"/>
        <dbReference type="ChEBI" id="CHEBI:43474"/>
        <dbReference type="ChEBI" id="CHEBI:57344"/>
        <dbReference type="ChEBI" id="CHEBI:57346"/>
        <dbReference type="ChEBI" id="CHEBI:456216"/>
        <dbReference type="EC" id="6.4.1.4"/>
    </reaction>
</comment>
<dbReference type="GO" id="GO:0006552">
    <property type="term" value="P:L-leucine catabolic process"/>
    <property type="evidence" value="ECO:0007669"/>
    <property type="project" value="UniProtKB-UniPathway"/>
</dbReference>
<evidence type="ECO:0000256" key="5">
    <source>
        <dbReference type="ARBA" id="ARBA00022840"/>
    </source>
</evidence>
<dbReference type="InterPro" id="IPR005479">
    <property type="entry name" value="CPAse_ATP-bd"/>
</dbReference>
<dbReference type="FunFam" id="3.30.1490.20:FF:000003">
    <property type="entry name" value="acetyl-CoA carboxylase isoform X1"/>
    <property type="match status" value="1"/>
</dbReference>
<keyword evidence="4 12" id="KW-0547">Nucleotide-binding</keyword>
<protein>
    <recommendedName>
        <fullName evidence="8">methylcrotonoyl-CoA carboxylase</fullName>
        <ecNumber evidence="8">6.4.1.4</ecNumber>
    </recommendedName>
    <alternativeName>
        <fullName evidence="10">3-methylcrotonyl-CoA carboxylase 2</fullName>
    </alternativeName>
    <alternativeName>
        <fullName evidence="9">3-methylcrotonyl-CoA:carbon dioxide ligase subunit beta</fullName>
    </alternativeName>
</protein>
<evidence type="ECO:0000313" key="18">
    <source>
        <dbReference type="Proteomes" id="UP000481288"/>
    </source>
</evidence>
<dbReference type="FunFam" id="3.30.470.20:FF:000028">
    <property type="entry name" value="Methylcrotonoyl-CoA carboxylase subunit alpha, mitochondrial"/>
    <property type="match status" value="1"/>
</dbReference>
<dbReference type="PROSITE" id="PS50989">
    <property type="entry name" value="COA_CT_CTER"/>
    <property type="match status" value="1"/>
</dbReference>
<feature type="domain" description="Biotin carboxylation" evidence="14">
    <location>
        <begin position="598"/>
        <end position="1046"/>
    </location>
</feature>
<feature type="domain" description="CoA carboxyltransferase N-terminal" evidence="15">
    <location>
        <begin position="68"/>
        <end position="325"/>
    </location>
</feature>
<dbReference type="InterPro" id="IPR034733">
    <property type="entry name" value="AcCoA_carboxyl_beta"/>
</dbReference>
<dbReference type="GO" id="GO:0005524">
    <property type="term" value="F:ATP binding"/>
    <property type="evidence" value="ECO:0007669"/>
    <property type="project" value="UniProtKB-UniRule"/>
</dbReference>
<dbReference type="Gene3D" id="3.90.226.10">
    <property type="entry name" value="2-enoyl-CoA Hydratase, Chain A, domain 1"/>
    <property type="match status" value="2"/>
</dbReference>
<dbReference type="InterPro" id="IPR005481">
    <property type="entry name" value="BC-like_N"/>
</dbReference>
<keyword evidence="3" id="KW-0436">Ligase</keyword>
<dbReference type="PANTHER" id="PTHR22855">
    <property type="entry name" value="ACETYL, PROPIONYL, PYRUVATE, AND GLUTACONYL CARBOXYLASE-RELATED"/>
    <property type="match status" value="1"/>
</dbReference>
<dbReference type="PROSITE" id="PS50979">
    <property type="entry name" value="BC"/>
    <property type="match status" value="1"/>
</dbReference>
<evidence type="ECO:0000256" key="11">
    <source>
        <dbReference type="ARBA" id="ARBA00052347"/>
    </source>
</evidence>
<dbReference type="InterPro" id="IPR045190">
    <property type="entry name" value="MCCB/AccD1-like"/>
</dbReference>